<dbReference type="AlphaFoldDB" id="A0A940IET8"/>
<reference evidence="1" key="1">
    <citation type="submission" date="2020-10" db="EMBL/GenBank/DDBJ databases">
        <authorList>
            <person name="Gilroy R."/>
        </authorList>
    </citation>
    <scope>NUCLEOTIDE SEQUENCE</scope>
    <source>
        <strain evidence="1">3924</strain>
    </source>
</reference>
<reference evidence="1" key="2">
    <citation type="journal article" date="2021" name="PeerJ">
        <title>Extensive microbial diversity within the chicken gut microbiome revealed by metagenomics and culture.</title>
        <authorList>
            <person name="Gilroy R."/>
            <person name="Ravi A."/>
            <person name="Getino M."/>
            <person name="Pursley I."/>
            <person name="Horton D.L."/>
            <person name="Alikhan N.F."/>
            <person name="Baker D."/>
            <person name="Gharbi K."/>
            <person name="Hall N."/>
            <person name="Watson M."/>
            <person name="Adriaenssens E.M."/>
            <person name="Foster-Nyarko E."/>
            <person name="Jarju S."/>
            <person name="Secka A."/>
            <person name="Antonio M."/>
            <person name="Oren A."/>
            <person name="Chaudhuri R.R."/>
            <person name="La Ragione R."/>
            <person name="Hildebrand F."/>
            <person name="Pallen M.J."/>
        </authorList>
    </citation>
    <scope>NUCLEOTIDE SEQUENCE</scope>
    <source>
        <strain evidence="1">3924</strain>
    </source>
</reference>
<dbReference type="EMBL" id="JADIMV010000140">
    <property type="protein sequence ID" value="MBO8440623.1"/>
    <property type="molecule type" value="Genomic_DNA"/>
</dbReference>
<evidence type="ECO:0000313" key="1">
    <source>
        <dbReference type="EMBL" id="MBO8440623.1"/>
    </source>
</evidence>
<comment type="caution">
    <text evidence="1">The sequence shown here is derived from an EMBL/GenBank/DDBJ whole genome shotgun (WGS) entry which is preliminary data.</text>
</comment>
<protein>
    <submittedName>
        <fullName evidence="1">Uncharacterized protein</fullName>
    </submittedName>
</protein>
<gene>
    <name evidence="1" type="ORF">IAC51_08250</name>
</gene>
<proteinExistence type="predicted"/>
<organism evidence="1 2">
    <name type="scientific">Candidatus Aphodosoma intestinipullorum</name>
    <dbReference type="NCBI Taxonomy" id="2840674"/>
    <lineage>
        <taxon>Bacteria</taxon>
        <taxon>Pseudomonadati</taxon>
        <taxon>Bacteroidota</taxon>
        <taxon>Bacteroidia</taxon>
        <taxon>Bacteroidales</taxon>
        <taxon>Candidatus Aphodosoma</taxon>
    </lineage>
</organism>
<sequence length="347" mass="37363">MSREVLIALIDKDIKELAKLTCGLSAMNEFPAPYMELAVDKAKALVDNLTALSSAGHTSVAEAERDCGAQHDVHEKALECIVVSQPFAADDTECEPCCADDKAGQDVTVETTAAAEPEPVPVAVEHKEESEPVAEEVVGGEEFASDVEAEQTETDVALETSPENAVTSEADAVGDMSAGHDDAVEEVTGDVVDTDEEKIDSQEDIVAHEEPADVAERKATVMPVAEEKDDVPLAESVQHVTTVADALRSGESLHDTLSKEQDNNTIAASVAAKKIADLKTALTLADRFRFQRELFGGDGEKMMQALADFNAMGSIAEAKKYIDTKLSWRMDTPCVETFMALLERRYM</sequence>
<evidence type="ECO:0000313" key="2">
    <source>
        <dbReference type="Proteomes" id="UP000712007"/>
    </source>
</evidence>
<dbReference type="Proteomes" id="UP000712007">
    <property type="component" value="Unassembled WGS sequence"/>
</dbReference>
<accession>A0A940IET8</accession>
<name>A0A940IET8_9BACT</name>